<dbReference type="AlphaFoldDB" id="A0AAD3HI66"/>
<dbReference type="Gene3D" id="3.60.40.10">
    <property type="entry name" value="PPM-type phosphatase domain"/>
    <property type="match status" value="1"/>
</dbReference>
<evidence type="ECO:0000256" key="10">
    <source>
        <dbReference type="SAM" id="MobiDB-lite"/>
    </source>
</evidence>
<dbReference type="InterPro" id="IPR000222">
    <property type="entry name" value="PP2C_BS"/>
</dbReference>
<feature type="compositionally biased region" description="Low complexity" evidence="10">
    <location>
        <begin position="161"/>
        <end position="178"/>
    </location>
</feature>
<protein>
    <recommendedName>
        <fullName evidence="3">protein-serine/threonine phosphatase</fullName>
        <ecNumber evidence="3">3.1.3.16</ecNumber>
    </recommendedName>
</protein>
<evidence type="ECO:0000256" key="6">
    <source>
        <dbReference type="ARBA" id="ARBA00022842"/>
    </source>
</evidence>
<keyword evidence="6" id="KW-0460">Magnesium</keyword>
<keyword evidence="5 9" id="KW-0378">Hydrolase</keyword>
<dbReference type="GO" id="GO:0046872">
    <property type="term" value="F:metal ion binding"/>
    <property type="evidence" value="ECO:0007669"/>
    <property type="project" value="UniProtKB-KW"/>
</dbReference>
<evidence type="ECO:0000256" key="5">
    <source>
        <dbReference type="ARBA" id="ARBA00022801"/>
    </source>
</evidence>
<evidence type="ECO:0000256" key="7">
    <source>
        <dbReference type="ARBA" id="ARBA00022912"/>
    </source>
</evidence>
<dbReference type="PANTHER" id="PTHR47992">
    <property type="entry name" value="PROTEIN PHOSPHATASE"/>
    <property type="match status" value="1"/>
</dbReference>
<name>A0AAD3HI66_9CHLO</name>
<dbReference type="InterPro" id="IPR001932">
    <property type="entry name" value="PPM-type_phosphatase-like_dom"/>
</dbReference>
<accession>A0AAD3HI66</accession>
<dbReference type="SMART" id="SM00332">
    <property type="entry name" value="PP2Cc"/>
    <property type="match status" value="1"/>
</dbReference>
<keyword evidence="7 9" id="KW-0904">Protein phosphatase</keyword>
<evidence type="ECO:0000256" key="4">
    <source>
        <dbReference type="ARBA" id="ARBA00022723"/>
    </source>
</evidence>
<reference evidence="12 13" key="1">
    <citation type="journal article" date="2021" name="Sci. Rep.">
        <title>Genome sequencing of the multicellular alga Astrephomene provides insights into convergent evolution of germ-soma differentiation.</title>
        <authorList>
            <person name="Yamashita S."/>
            <person name="Yamamoto K."/>
            <person name="Matsuzaki R."/>
            <person name="Suzuki S."/>
            <person name="Yamaguchi H."/>
            <person name="Hirooka S."/>
            <person name="Minakuchi Y."/>
            <person name="Miyagishima S."/>
            <person name="Kawachi M."/>
            <person name="Toyoda A."/>
            <person name="Nozaki H."/>
        </authorList>
    </citation>
    <scope>NUCLEOTIDE SEQUENCE [LARGE SCALE GENOMIC DNA]</scope>
    <source>
        <strain evidence="12 13">NIES-4017</strain>
    </source>
</reference>
<feature type="compositionally biased region" description="Low complexity" evidence="10">
    <location>
        <begin position="197"/>
        <end position="239"/>
    </location>
</feature>
<dbReference type="InterPro" id="IPR015655">
    <property type="entry name" value="PP2C"/>
</dbReference>
<feature type="non-terminal residue" evidence="12">
    <location>
        <position position="488"/>
    </location>
</feature>
<evidence type="ECO:0000256" key="8">
    <source>
        <dbReference type="ARBA" id="ARBA00023211"/>
    </source>
</evidence>
<organism evidence="12 13">
    <name type="scientific">Astrephomene gubernaculifera</name>
    <dbReference type="NCBI Taxonomy" id="47775"/>
    <lineage>
        <taxon>Eukaryota</taxon>
        <taxon>Viridiplantae</taxon>
        <taxon>Chlorophyta</taxon>
        <taxon>core chlorophytes</taxon>
        <taxon>Chlorophyceae</taxon>
        <taxon>CS clade</taxon>
        <taxon>Chlamydomonadales</taxon>
        <taxon>Astrephomenaceae</taxon>
        <taxon>Astrephomene</taxon>
    </lineage>
</organism>
<dbReference type="Pfam" id="PF00481">
    <property type="entry name" value="PP2C"/>
    <property type="match status" value="1"/>
</dbReference>
<evidence type="ECO:0000259" key="11">
    <source>
        <dbReference type="PROSITE" id="PS51746"/>
    </source>
</evidence>
<proteinExistence type="inferred from homology"/>
<evidence type="ECO:0000313" key="13">
    <source>
        <dbReference type="Proteomes" id="UP001054857"/>
    </source>
</evidence>
<keyword evidence="4" id="KW-0479">Metal-binding</keyword>
<evidence type="ECO:0000256" key="1">
    <source>
        <dbReference type="ARBA" id="ARBA00001936"/>
    </source>
</evidence>
<keyword evidence="13" id="KW-1185">Reference proteome</keyword>
<comment type="cofactor">
    <cofactor evidence="1">
        <name>Mn(2+)</name>
        <dbReference type="ChEBI" id="CHEBI:29035"/>
    </cofactor>
</comment>
<dbReference type="EC" id="3.1.3.16" evidence="3"/>
<feature type="region of interest" description="Disordered" evidence="10">
    <location>
        <begin position="156"/>
        <end position="241"/>
    </location>
</feature>
<dbReference type="InterPro" id="IPR036457">
    <property type="entry name" value="PPM-type-like_dom_sf"/>
</dbReference>
<evidence type="ECO:0000256" key="9">
    <source>
        <dbReference type="RuleBase" id="RU003465"/>
    </source>
</evidence>
<gene>
    <name evidence="12" type="ORF">Agub_g2304</name>
</gene>
<dbReference type="PROSITE" id="PS51746">
    <property type="entry name" value="PPM_2"/>
    <property type="match status" value="1"/>
</dbReference>
<dbReference type="Proteomes" id="UP001054857">
    <property type="component" value="Unassembled WGS sequence"/>
</dbReference>
<dbReference type="PROSITE" id="PS01032">
    <property type="entry name" value="PPM_1"/>
    <property type="match status" value="1"/>
</dbReference>
<evidence type="ECO:0000256" key="3">
    <source>
        <dbReference type="ARBA" id="ARBA00013081"/>
    </source>
</evidence>
<comment type="caution">
    <text evidence="12">The sequence shown here is derived from an EMBL/GenBank/DDBJ whole genome shotgun (WGS) entry which is preliminary data.</text>
</comment>
<keyword evidence="8" id="KW-0464">Manganese</keyword>
<evidence type="ECO:0000256" key="2">
    <source>
        <dbReference type="ARBA" id="ARBA00001946"/>
    </source>
</evidence>
<evidence type="ECO:0000313" key="12">
    <source>
        <dbReference type="EMBL" id="GFR41583.1"/>
    </source>
</evidence>
<dbReference type="CDD" id="cd00143">
    <property type="entry name" value="PP2Cc"/>
    <property type="match status" value="1"/>
</dbReference>
<feature type="domain" description="PPM-type phosphatase" evidence="11">
    <location>
        <begin position="88"/>
        <end position="468"/>
    </location>
</feature>
<dbReference type="EMBL" id="BMAR01000002">
    <property type="protein sequence ID" value="GFR41583.1"/>
    <property type="molecule type" value="Genomic_DNA"/>
</dbReference>
<comment type="similarity">
    <text evidence="9">Belongs to the PP2C family.</text>
</comment>
<sequence length="488" mass="50168">MALASPLLRRQRIASVAGAFMPGPVAVHRCHPSSHFGCSSACLPQSPARTATGRAAHSLTSSRLAATAASDYQTTTSASITIDASELDVGYSSVQGVRDTMEDEVQVHFNPQGHYLYAAVFDGHGGDQAVQWLARELHGQVESCLVGRTLFGGGAAGAGSGPSSSSASPSPSPSSSGSSNGGSGSSCSTSSKHHHATAGASSSGGKSGTTSSRNTTNAANNNNNGTSSSSPPSSGSSSNLGISTREIVPQRLIDSFHTADRQLLSYLEASGGEEAAQSGSTATVVVIKDDKLVVANVGDSQAVLSRKGTAVTLAHSHRVYGSGPDVAAEIERVKSVGGWVDDGRVCGVLAVSRAFGDWDFKGAGLQRLLEMGVERGFWDSSFASQQRFSADPVVATPDVTETILSSDDEFLIVASDGLWDVLPPREAVQWARKEFKAKKDASQVAASLAGLALKRYSTDNVAVVVVDLQGAEARTAAKTVGGSRGQQG</sequence>
<comment type="cofactor">
    <cofactor evidence="2">
        <name>Mg(2+)</name>
        <dbReference type="ChEBI" id="CHEBI:18420"/>
    </cofactor>
</comment>
<dbReference type="GO" id="GO:0004722">
    <property type="term" value="F:protein serine/threonine phosphatase activity"/>
    <property type="evidence" value="ECO:0007669"/>
    <property type="project" value="UniProtKB-EC"/>
</dbReference>
<dbReference type="SUPFAM" id="SSF81606">
    <property type="entry name" value="PP2C-like"/>
    <property type="match status" value="1"/>
</dbReference>